<dbReference type="NCBIfam" id="TIGR00035">
    <property type="entry name" value="asp_race"/>
    <property type="match status" value="1"/>
</dbReference>
<keyword evidence="2" id="KW-0413">Isomerase</keyword>
<evidence type="ECO:0000256" key="1">
    <source>
        <dbReference type="ARBA" id="ARBA00007847"/>
    </source>
</evidence>
<evidence type="ECO:0000313" key="3">
    <source>
        <dbReference type="EMBL" id="MFC4489812.1"/>
    </source>
</evidence>
<evidence type="ECO:0000256" key="2">
    <source>
        <dbReference type="ARBA" id="ARBA00023235"/>
    </source>
</evidence>
<proteinExistence type="inferred from homology"/>
<dbReference type="EMBL" id="JBHSEK010000004">
    <property type="protein sequence ID" value="MFC4489812.1"/>
    <property type="molecule type" value="Genomic_DNA"/>
</dbReference>
<dbReference type="InterPro" id="IPR015942">
    <property type="entry name" value="Asp/Glu/hydantoin_racemase"/>
</dbReference>
<gene>
    <name evidence="3" type="ORF">ACFO0R_09290</name>
</gene>
<name>A0ABV8ZRM7_9NEIS</name>
<dbReference type="Pfam" id="PF01177">
    <property type="entry name" value="Asp_Glu_race"/>
    <property type="match status" value="1"/>
</dbReference>
<dbReference type="PROSITE" id="PS00923">
    <property type="entry name" value="ASP_GLU_RACEMASE_1"/>
    <property type="match status" value="1"/>
</dbReference>
<dbReference type="InterPro" id="IPR001920">
    <property type="entry name" value="Asp/Glu_race"/>
</dbReference>
<keyword evidence="4" id="KW-1185">Reference proteome</keyword>
<dbReference type="Gene3D" id="3.40.50.1860">
    <property type="match status" value="2"/>
</dbReference>
<dbReference type="PANTHER" id="PTHR21198:SF7">
    <property type="entry name" value="ASPARTATE-GLUTAMATE RACEMASE FAMILY"/>
    <property type="match status" value="1"/>
</dbReference>
<sequence length="240" mass="26467">MRTLGLLGGISWVSTLDYYRYLNEGVNAALGGLNFAECVVYSLNFNDIQQRGWDDWEHTHALLLKGCLHLQAAGAEAIVLCANTAHVMAERLEAAVGLPIIHIATATAREISQQRLQTVGLLGTRFTMELPFFRDKMRQHGIETLIPEAQHTRDFIQRTLRDELGRGLASPATKSAYLEVIRQLIARGAEGIVFGCTELPLLLSPADVPVPVFDTTRIHVEAALEFALGAANIEQLIRPK</sequence>
<comment type="caution">
    <text evidence="3">The sequence shown here is derived from an EMBL/GenBank/DDBJ whole genome shotgun (WGS) entry which is preliminary data.</text>
</comment>
<dbReference type="SUPFAM" id="SSF53681">
    <property type="entry name" value="Aspartate/glutamate racemase"/>
    <property type="match status" value="2"/>
</dbReference>
<evidence type="ECO:0000313" key="4">
    <source>
        <dbReference type="Proteomes" id="UP001595999"/>
    </source>
</evidence>
<dbReference type="PROSITE" id="PS00924">
    <property type="entry name" value="ASP_GLU_RACEMASE_2"/>
    <property type="match status" value="1"/>
</dbReference>
<dbReference type="Proteomes" id="UP001595999">
    <property type="component" value="Unassembled WGS sequence"/>
</dbReference>
<dbReference type="InterPro" id="IPR004380">
    <property type="entry name" value="Asp_race"/>
</dbReference>
<dbReference type="RefSeq" id="WP_231461179.1">
    <property type="nucleotide sequence ID" value="NZ_JAJOHW010000023.1"/>
</dbReference>
<protein>
    <submittedName>
        <fullName evidence="3">Aspartate/glutamate racemase family protein</fullName>
    </submittedName>
</protein>
<dbReference type="InterPro" id="IPR033134">
    <property type="entry name" value="Asp/Glu_racemase_AS_2"/>
</dbReference>
<dbReference type="PANTHER" id="PTHR21198">
    <property type="entry name" value="GLUTAMATE RACEMASE"/>
    <property type="match status" value="1"/>
</dbReference>
<organism evidence="3 4">
    <name type="scientific">Chromobacterium aquaticum</name>
    <dbReference type="NCBI Taxonomy" id="467180"/>
    <lineage>
        <taxon>Bacteria</taxon>
        <taxon>Pseudomonadati</taxon>
        <taxon>Pseudomonadota</taxon>
        <taxon>Betaproteobacteria</taxon>
        <taxon>Neisseriales</taxon>
        <taxon>Chromobacteriaceae</taxon>
        <taxon>Chromobacterium</taxon>
    </lineage>
</organism>
<comment type="similarity">
    <text evidence="1">Belongs to the aspartate/glutamate racemases family.</text>
</comment>
<reference evidence="4" key="1">
    <citation type="journal article" date="2019" name="Int. J. Syst. Evol. Microbiol.">
        <title>The Global Catalogue of Microorganisms (GCM) 10K type strain sequencing project: providing services to taxonomists for standard genome sequencing and annotation.</title>
        <authorList>
            <consortium name="The Broad Institute Genomics Platform"/>
            <consortium name="The Broad Institute Genome Sequencing Center for Infectious Disease"/>
            <person name="Wu L."/>
            <person name="Ma J."/>
        </authorList>
    </citation>
    <scope>NUCLEOTIDE SEQUENCE [LARGE SCALE GENOMIC DNA]</scope>
    <source>
        <strain evidence="4">CGMCC 4.7608</strain>
    </source>
</reference>
<dbReference type="InterPro" id="IPR018187">
    <property type="entry name" value="Asp/Glu_racemase_AS_1"/>
</dbReference>
<accession>A0ABV8ZRM7</accession>